<evidence type="ECO:0000313" key="2">
    <source>
        <dbReference type="EMBL" id="RJY08948.1"/>
    </source>
</evidence>
<dbReference type="Proteomes" id="UP000285232">
    <property type="component" value="Unassembled WGS sequence"/>
</dbReference>
<protein>
    <submittedName>
        <fullName evidence="2">Uncharacterized protein</fullName>
    </submittedName>
</protein>
<evidence type="ECO:0000313" key="3">
    <source>
        <dbReference type="Proteomes" id="UP000285232"/>
    </source>
</evidence>
<gene>
    <name evidence="2" type="ORF">D6201_05845</name>
</gene>
<name>A0A419RT41_9SPHN</name>
<keyword evidence="3" id="KW-1185">Reference proteome</keyword>
<comment type="caution">
    <text evidence="2">The sequence shown here is derived from an EMBL/GenBank/DDBJ whole genome shotgun (WGS) entry which is preliminary data.</text>
</comment>
<keyword evidence="1" id="KW-0732">Signal</keyword>
<dbReference type="AlphaFoldDB" id="A0A419RT41"/>
<dbReference type="OrthoDB" id="7204730at2"/>
<dbReference type="RefSeq" id="WP_133303954.1">
    <property type="nucleotide sequence ID" value="NZ_RAHX01000001.1"/>
</dbReference>
<accession>A0A419RT41</accession>
<feature type="chain" id="PRO_5019322231" evidence="1">
    <location>
        <begin position="20"/>
        <end position="284"/>
    </location>
</feature>
<proteinExistence type="predicted"/>
<evidence type="ECO:0000256" key="1">
    <source>
        <dbReference type="SAM" id="SignalP"/>
    </source>
</evidence>
<organism evidence="2 3">
    <name type="scientific">Aurantiacibacter aquimixticola</name>
    <dbReference type="NCBI Taxonomy" id="1958945"/>
    <lineage>
        <taxon>Bacteria</taxon>
        <taxon>Pseudomonadati</taxon>
        <taxon>Pseudomonadota</taxon>
        <taxon>Alphaproteobacteria</taxon>
        <taxon>Sphingomonadales</taxon>
        <taxon>Erythrobacteraceae</taxon>
        <taxon>Aurantiacibacter</taxon>
    </lineage>
</organism>
<dbReference type="EMBL" id="RAHX01000001">
    <property type="protein sequence ID" value="RJY08948.1"/>
    <property type="molecule type" value="Genomic_DNA"/>
</dbReference>
<reference evidence="2 3" key="1">
    <citation type="journal article" date="2017" name="Int. J. Syst. Evol. Microbiol.">
        <title>Erythrobacter aquimixticola sp. nov., isolated from the junction between the ocean and a freshwater spring.</title>
        <authorList>
            <person name="Park S."/>
            <person name="Jung Y.T."/>
            <person name="Choi S.J."/>
            <person name="Yoon J.H."/>
        </authorList>
    </citation>
    <scope>NUCLEOTIDE SEQUENCE [LARGE SCALE GENOMIC DNA]</scope>
    <source>
        <strain evidence="2 3">JSSK-14</strain>
    </source>
</reference>
<sequence length="284" mass="29022">MIRTFALAAALTLSAPAAAQDVPPEARDAARQAQEIATLMADVQGATALAQRQYFGMVGGAPGESFQGAIALPSGEEGVWRAVIVGQSGEGAEAVQYALAEYEIADGAIRSETIHLPGDTPPLSGSESALAQARGFAPRAVIAAGGTFCTGEEESESPSVTFATIVLPPRPDGTFDAYVLNGPIEANAIPLGRHYRVGFDQFGLDGEPELVTDTCEVISWSGAEPNPATTYATAHDGAAPTPVHVFLSTLLPFGLAVTTGDVTWPVADGAIAEPQAPANPAPAG</sequence>
<feature type="signal peptide" evidence="1">
    <location>
        <begin position="1"/>
        <end position="19"/>
    </location>
</feature>